<dbReference type="Pfam" id="PF00126">
    <property type="entry name" value="HTH_1"/>
    <property type="match status" value="1"/>
</dbReference>
<sequence length="347" mass="37891">MRNSELTDLAAFVLVAEHLSFRAAADKLAVTPSALSHRLRQLEQTLGVRLLNRTTRSVSPTDAGRKLLEQLAPALEQISGAVDSLQHVRSQPAGKLTIHSVPMITEIVIAPIWRKYLQLYPDVQLEIGGTQEMIDIVAHGYDAGIGPREFVALDMTAVRVTPTLQTVVVGSPSYFARHPMPKTPQDLLQHNCIQNRLRASQALLPWTFISKRTSQRSGQTPTRSLIGKAGVVPVTGNIIVDDIDIALRAAVDGVGLAYTLETSAELFIRSGHVVPVLEGWSPAFEGMYLYYPGKRQVPPALRALIDMVKTTQTSAGHAGEELPFIELLPGRAHGRSEGARRKTKLAQ</sequence>
<evidence type="ECO:0000256" key="2">
    <source>
        <dbReference type="ARBA" id="ARBA00023015"/>
    </source>
</evidence>
<dbReference type="PROSITE" id="PS50931">
    <property type="entry name" value="HTH_LYSR"/>
    <property type="match status" value="1"/>
</dbReference>
<proteinExistence type="inferred from homology"/>
<dbReference type="SUPFAM" id="SSF53850">
    <property type="entry name" value="Periplasmic binding protein-like II"/>
    <property type="match status" value="1"/>
</dbReference>
<name>A0A846MVL1_9PROT</name>
<reference evidence="6 7" key="1">
    <citation type="submission" date="2020-03" db="EMBL/GenBank/DDBJ databases">
        <title>Genomic Encyclopedia of Type Strains, Phase IV (KMG-IV): sequencing the most valuable type-strain genomes for metagenomic binning, comparative biology and taxonomic classification.</title>
        <authorList>
            <person name="Goeker M."/>
        </authorList>
    </citation>
    <scope>NUCLEOTIDE SEQUENCE [LARGE SCALE GENOMIC DNA]</scope>
    <source>
        <strain evidence="6 7">DSM 19867</strain>
    </source>
</reference>
<dbReference type="FunFam" id="1.10.10.10:FF:000001">
    <property type="entry name" value="LysR family transcriptional regulator"/>
    <property type="match status" value="1"/>
</dbReference>
<dbReference type="Gene3D" id="1.10.10.10">
    <property type="entry name" value="Winged helix-like DNA-binding domain superfamily/Winged helix DNA-binding domain"/>
    <property type="match status" value="1"/>
</dbReference>
<gene>
    <name evidence="6" type="ORF">FHS83_000418</name>
</gene>
<comment type="similarity">
    <text evidence="1">Belongs to the LysR transcriptional regulatory family.</text>
</comment>
<comment type="caution">
    <text evidence="6">The sequence shown here is derived from an EMBL/GenBank/DDBJ whole genome shotgun (WGS) entry which is preliminary data.</text>
</comment>
<dbReference type="Proteomes" id="UP000570514">
    <property type="component" value="Unassembled WGS sequence"/>
</dbReference>
<feature type="domain" description="HTH lysR-type" evidence="5">
    <location>
        <begin position="1"/>
        <end position="61"/>
    </location>
</feature>
<dbReference type="GO" id="GO:0043565">
    <property type="term" value="F:sequence-specific DNA binding"/>
    <property type="evidence" value="ECO:0007669"/>
    <property type="project" value="TreeGrafter"/>
</dbReference>
<evidence type="ECO:0000259" key="5">
    <source>
        <dbReference type="PROSITE" id="PS50931"/>
    </source>
</evidence>
<dbReference type="GO" id="GO:0003700">
    <property type="term" value="F:DNA-binding transcription factor activity"/>
    <property type="evidence" value="ECO:0007669"/>
    <property type="project" value="InterPro"/>
</dbReference>
<organism evidence="6 7">
    <name type="scientific">Rhizomicrobium palustre</name>
    <dbReference type="NCBI Taxonomy" id="189966"/>
    <lineage>
        <taxon>Bacteria</taxon>
        <taxon>Pseudomonadati</taxon>
        <taxon>Pseudomonadota</taxon>
        <taxon>Alphaproteobacteria</taxon>
        <taxon>Micropepsales</taxon>
        <taxon>Micropepsaceae</taxon>
        <taxon>Rhizomicrobium</taxon>
    </lineage>
</organism>
<evidence type="ECO:0000256" key="4">
    <source>
        <dbReference type="ARBA" id="ARBA00023163"/>
    </source>
</evidence>
<dbReference type="Pfam" id="PF03466">
    <property type="entry name" value="LysR_substrate"/>
    <property type="match status" value="1"/>
</dbReference>
<dbReference type="RefSeq" id="WP_167080402.1">
    <property type="nucleotide sequence ID" value="NZ_BAAADC010000001.1"/>
</dbReference>
<dbReference type="InterPro" id="IPR005119">
    <property type="entry name" value="LysR_subst-bd"/>
</dbReference>
<keyword evidence="2" id="KW-0805">Transcription regulation</keyword>
<keyword evidence="7" id="KW-1185">Reference proteome</keyword>
<dbReference type="PANTHER" id="PTHR30537">
    <property type="entry name" value="HTH-TYPE TRANSCRIPTIONAL REGULATOR"/>
    <property type="match status" value="1"/>
</dbReference>
<dbReference type="GO" id="GO:0006351">
    <property type="term" value="P:DNA-templated transcription"/>
    <property type="evidence" value="ECO:0007669"/>
    <property type="project" value="TreeGrafter"/>
</dbReference>
<evidence type="ECO:0000313" key="6">
    <source>
        <dbReference type="EMBL" id="NIK87100.1"/>
    </source>
</evidence>
<dbReference type="EMBL" id="JAASRM010000001">
    <property type="protein sequence ID" value="NIK87100.1"/>
    <property type="molecule type" value="Genomic_DNA"/>
</dbReference>
<accession>A0A846MVL1</accession>
<dbReference type="InterPro" id="IPR036390">
    <property type="entry name" value="WH_DNA-bd_sf"/>
</dbReference>
<dbReference type="PANTHER" id="PTHR30537:SF1">
    <property type="entry name" value="HTH-TYPE TRANSCRIPTIONAL REGULATOR PGRR"/>
    <property type="match status" value="1"/>
</dbReference>
<dbReference type="SUPFAM" id="SSF46785">
    <property type="entry name" value="Winged helix' DNA-binding domain"/>
    <property type="match status" value="1"/>
</dbReference>
<dbReference type="InterPro" id="IPR036388">
    <property type="entry name" value="WH-like_DNA-bd_sf"/>
</dbReference>
<dbReference type="Gene3D" id="3.40.190.290">
    <property type="match status" value="1"/>
</dbReference>
<evidence type="ECO:0000313" key="7">
    <source>
        <dbReference type="Proteomes" id="UP000570514"/>
    </source>
</evidence>
<dbReference type="InterPro" id="IPR058163">
    <property type="entry name" value="LysR-type_TF_proteobact-type"/>
</dbReference>
<keyword evidence="3 6" id="KW-0238">DNA-binding</keyword>
<evidence type="ECO:0000256" key="3">
    <source>
        <dbReference type="ARBA" id="ARBA00023125"/>
    </source>
</evidence>
<dbReference type="InterPro" id="IPR000847">
    <property type="entry name" value="LysR_HTH_N"/>
</dbReference>
<evidence type="ECO:0000256" key="1">
    <source>
        <dbReference type="ARBA" id="ARBA00009437"/>
    </source>
</evidence>
<protein>
    <submittedName>
        <fullName evidence="6">DNA-binding transcriptional LysR family regulator</fullName>
    </submittedName>
</protein>
<dbReference type="AlphaFoldDB" id="A0A846MVL1"/>
<keyword evidence="4" id="KW-0804">Transcription</keyword>